<gene>
    <name evidence="1" type="primary">MHK</name>
    <name evidence="1" type="ORF">T12_4507</name>
</gene>
<dbReference type="STRING" id="990121.A0A0V0XK24"/>
<dbReference type="EMBL" id="JYDQ01004819">
    <property type="protein sequence ID" value="KRX88342.1"/>
    <property type="molecule type" value="Genomic_DNA"/>
</dbReference>
<dbReference type="AlphaFoldDB" id="A0A0V0XK24"/>
<dbReference type="SUPFAM" id="SSF56112">
    <property type="entry name" value="Protein kinase-like (PK-like)"/>
    <property type="match status" value="1"/>
</dbReference>
<dbReference type="GO" id="GO:0016301">
    <property type="term" value="F:kinase activity"/>
    <property type="evidence" value="ECO:0007669"/>
    <property type="project" value="UniProtKB-KW"/>
</dbReference>
<keyword evidence="1" id="KW-0808">Transferase</keyword>
<dbReference type="InterPro" id="IPR011009">
    <property type="entry name" value="Kinase-like_dom_sf"/>
</dbReference>
<keyword evidence="2" id="KW-1185">Reference proteome</keyword>
<reference evidence="1 2" key="1">
    <citation type="submission" date="2015-01" db="EMBL/GenBank/DDBJ databases">
        <title>Evolution of Trichinella species and genotypes.</title>
        <authorList>
            <person name="Korhonen P.K."/>
            <person name="Edoardo P."/>
            <person name="Giuseppe L.R."/>
            <person name="Gasser R.B."/>
        </authorList>
    </citation>
    <scope>NUCLEOTIDE SEQUENCE [LARGE SCALE GENOMIC DNA]</scope>
    <source>
        <strain evidence="1">ISS2496</strain>
    </source>
</reference>
<organism evidence="1 2">
    <name type="scientific">Trichinella patagoniensis</name>
    <dbReference type="NCBI Taxonomy" id="990121"/>
    <lineage>
        <taxon>Eukaryota</taxon>
        <taxon>Metazoa</taxon>
        <taxon>Ecdysozoa</taxon>
        <taxon>Nematoda</taxon>
        <taxon>Enoplea</taxon>
        <taxon>Dorylaimia</taxon>
        <taxon>Trichinellida</taxon>
        <taxon>Trichinellidae</taxon>
        <taxon>Trichinella</taxon>
    </lineage>
</organism>
<accession>A0A0V0XK24</accession>
<evidence type="ECO:0000313" key="2">
    <source>
        <dbReference type="Proteomes" id="UP000054783"/>
    </source>
</evidence>
<sequence length="54" mass="6146">MLIPSASDYAISLISSLCLWDPLKRPTAAKALQHPFFKPFSSETSDKFERCRED</sequence>
<evidence type="ECO:0000313" key="1">
    <source>
        <dbReference type="EMBL" id="KRX88342.1"/>
    </source>
</evidence>
<protein>
    <submittedName>
        <fullName evidence="1">Serine/threonine-protein kinase MHK</fullName>
    </submittedName>
</protein>
<dbReference type="Proteomes" id="UP000054783">
    <property type="component" value="Unassembled WGS sequence"/>
</dbReference>
<name>A0A0V0XK24_9BILA</name>
<keyword evidence="1" id="KW-0418">Kinase</keyword>
<dbReference type="Gene3D" id="1.10.510.10">
    <property type="entry name" value="Transferase(Phosphotransferase) domain 1"/>
    <property type="match status" value="1"/>
</dbReference>
<proteinExistence type="predicted"/>
<comment type="caution">
    <text evidence="1">The sequence shown here is derived from an EMBL/GenBank/DDBJ whole genome shotgun (WGS) entry which is preliminary data.</text>
</comment>